<evidence type="ECO:0000313" key="2">
    <source>
        <dbReference type="EMBL" id="MFC6331448.1"/>
    </source>
</evidence>
<feature type="coiled-coil region" evidence="1">
    <location>
        <begin position="307"/>
        <end position="347"/>
    </location>
</feature>
<evidence type="ECO:0000256" key="1">
    <source>
        <dbReference type="SAM" id="Coils"/>
    </source>
</evidence>
<sequence>MSHLRYFLTGNTAGGYQTLIPEALKSINNVCLVDGPYLSDNSEIMERIYEAFRQDDVQLELVHHPSDPEHLQAIIFPDINLAVLSSTPPHRISIDDHTRSITTLNVYDFYDIASLSTHQSIIDAWTLKITELHQEAYRGYAEALNIHDEWEKIYIEQSSFAAANAFAQQLASKLIPEERLGQSASIKTRFLGAATPKGAVDFIPELTAGLKRYLIKGRPGSGKSTLLRKLVARGQELNYDIEVYQCGLDPNSLDMVICRELGFAIFDSTAPHEYEPTLDNDEIIDMYEISIAPDTDERFSKELAEVASRYREQMKRSNQALAQAAELEEKRSALTKAALNVERLKQVEQILIHSIATLAERHHNNK</sequence>
<dbReference type="EMBL" id="JBHSTE010000001">
    <property type="protein sequence ID" value="MFC6331448.1"/>
    <property type="molecule type" value="Genomic_DNA"/>
</dbReference>
<keyword evidence="1" id="KW-0175">Coiled coil</keyword>
<comment type="caution">
    <text evidence="2">The sequence shown here is derived from an EMBL/GenBank/DDBJ whole genome shotgun (WGS) entry which is preliminary data.</text>
</comment>
<dbReference type="Proteomes" id="UP001596233">
    <property type="component" value="Unassembled WGS sequence"/>
</dbReference>
<evidence type="ECO:0000313" key="3">
    <source>
        <dbReference type="Proteomes" id="UP001596233"/>
    </source>
</evidence>
<proteinExistence type="predicted"/>
<accession>A0ABW1V1B3</accession>
<reference evidence="3" key="1">
    <citation type="journal article" date="2019" name="Int. J. Syst. Evol. Microbiol.">
        <title>The Global Catalogue of Microorganisms (GCM) 10K type strain sequencing project: providing services to taxonomists for standard genome sequencing and annotation.</title>
        <authorList>
            <consortium name="The Broad Institute Genomics Platform"/>
            <consortium name="The Broad Institute Genome Sequencing Center for Infectious Disease"/>
            <person name="Wu L."/>
            <person name="Ma J."/>
        </authorList>
    </citation>
    <scope>NUCLEOTIDE SEQUENCE [LARGE SCALE GENOMIC DNA]</scope>
    <source>
        <strain evidence="3">PCU 280</strain>
    </source>
</reference>
<dbReference type="InterPro" id="IPR027417">
    <property type="entry name" value="P-loop_NTPase"/>
</dbReference>
<gene>
    <name evidence="2" type="ORF">ACFP56_02355</name>
</gene>
<protein>
    <recommendedName>
        <fullName evidence="4">Nucleotide kinase</fullName>
    </recommendedName>
</protein>
<evidence type="ECO:0008006" key="4">
    <source>
        <dbReference type="Google" id="ProtNLM"/>
    </source>
</evidence>
<organism evidence="2 3">
    <name type="scientific">Paenibacillus septentrionalis</name>
    <dbReference type="NCBI Taxonomy" id="429342"/>
    <lineage>
        <taxon>Bacteria</taxon>
        <taxon>Bacillati</taxon>
        <taxon>Bacillota</taxon>
        <taxon>Bacilli</taxon>
        <taxon>Bacillales</taxon>
        <taxon>Paenibacillaceae</taxon>
        <taxon>Paenibacillus</taxon>
    </lineage>
</organism>
<keyword evidence="3" id="KW-1185">Reference proteome</keyword>
<name>A0ABW1V1B3_9BACL</name>
<dbReference type="RefSeq" id="WP_379230710.1">
    <property type="nucleotide sequence ID" value="NZ_JBHSTE010000001.1"/>
</dbReference>
<dbReference type="SUPFAM" id="SSF52540">
    <property type="entry name" value="P-loop containing nucleoside triphosphate hydrolases"/>
    <property type="match status" value="1"/>
</dbReference>